<dbReference type="GeneID" id="63821968"/>
<dbReference type="Gene3D" id="3.40.50.200">
    <property type="entry name" value="Peptidase S8/S53 domain"/>
    <property type="match status" value="1"/>
</dbReference>
<keyword evidence="13" id="KW-0865">Zymogen</keyword>
<evidence type="ECO:0000256" key="7">
    <source>
        <dbReference type="ARBA" id="ARBA00022723"/>
    </source>
</evidence>
<accession>A0A165CBY0</accession>
<comment type="subcellular location">
    <subcellularLocation>
        <location evidence="3">Secreted</location>
        <location evidence="3">Extracellular space</location>
    </subcellularLocation>
</comment>
<feature type="active site" description="Charge relay system" evidence="15">
    <location>
        <position position="493"/>
    </location>
</feature>
<dbReference type="FunFam" id="3.40.50.200:FF:000015">
    <property type="entry name" value="Tripeptidyl peptidase A"/>
    <property type="match status" value="1"/>
</dbReference>
<evidence type="ECO:0000256" key="14">
    <source>
        <dbReference type="ARBA" id="ARBA00023180"/>
    </source>
</evidence>
<dbReference type="SUPFAM" id="SSF52743">
    <property type="entry name" value="Subtilisin-like"/>
    <property type="match status" value="1"/>
</dbReference>
<dbReference type="PANTHER" id="PTHR14218:SF15">
    <property type="entry name" value="TRIPEPTIDYL-PEPTIDASE 1"/>
    <property type="match status" value="1"/>
</dbReference>
<feature type="domain" description="Peptidase S53" evidence="17">
    <location>
        <begin position="213"/>
        <end position="577"/>
    </location>
</feature>
<name>A0A165CBY0_9APHY</name>
<evidence type="ECO:0000256" key="3">
    <source>
        <dbReference type="ARBA" id="ARBA00004239"/>
    </source>
</evidence>
<keyword evidence="7 15" id="KW-0479">Metal-binding</keyword>
<dbReference type="SUPFAM" id="SSF54897">
    <property type="entry name" value="Protease propeptides/inhibitors"/>
    <property type="match status" value="1"/>
</dbReference>
<evidence type="ECO:0000259" key="17">
    <source>
        <dbReference type="PROSITE" id="PS51695"/>
    </source>
</evidence>
<evidence type="ECO:0000313" key="19">
    <source>
        <dbReference type="Proteomes" id="UP000076871"/>
    </source>
</evidence>
<keyword evidence="11 15" id="KW-0106">Calcium</keyword>
<feature type="active site" description="Charge relay system" evidence="15">
    <location>
        <position position="289"/>
    </location>
</feature>
<keyword evidence="19" id="KW-1185">Reference proteome</keyword>
<dbReference type="EMBL" id="KV427651">
    <property type="protein sequence ID" value="KZT02535.1"/>
    <property type="molecule type" value="Genomic_DNA"/>
</dbReference>
<keyword evidence="10 15" id="KW-0720">Serine protease</keyword>
<evidence type="ECO:0000256" key="5">
    <source>
        <dbReference type="ARBA" id="ARBA00022525"/>
    </source>
</evidence>
<dbReference type="GO" id="GO:0046872">
    <property type="term" value="F:metal ion binding"/>
    <property type="evidence" value="ECO:0007669"/>
    <property type="project" value="UniProtKB-UniRule"/>
</dbReference>
<dbReference type="GO" id="GO:0004252">
    <property type="term" value="F:serine-type endopeptidase activity"/>
    <property type="evidence" value="ECO:0007669"/>
    <property type="project" value="UniProtKB-UniRule"/>
</dbReference>
<dbReference type="EC" id="3.4.14.10" evidence="4"/>
<comment type="function">
    <text evidence="2">Secreted tripeptidyl-peptidase which degrades proteins at acidic pHs and is involved in virulence.</text>
</comment>
<feature type="binding site" evidence="15">
    <location>
        <position position="535"/>
    </location>
    <ligand>
        <name>Ca(2+)</name>
        <dbReference type="ChEBI" id="CHEBI:29108"/>
    </ligand>
</feature>
<evidence type="ECO:0000256" key="11">
    <source>
        <dbReference type="ARBA" id="ARBA00022837"/>
    </source>
</evidence>
<keyword evidence="9 15" id="KW-0378">Hydrolase</keyword>
<evidence type="ECO:0000256" key="15">
    <source>
        <dbReference type="PROSITE-ProRule" id="PRU01032"/>
    </source>
</evidence>
<dbReference type="PROSITE" id="PS51695">
    <property type="entry name" value="SEDOLISIN"/>
    <property type="match status" value="1"/>
</dbReference>
<proteinExistence type="predicted"/>
<evidence type="ECO:0000256" key="8">
    <source>
        <dbReference type="ARBA" id="ARBA00022729"/>
    </source>
</evidence>
<feature type="binding site" evidence="15">
    <location>
        <position position="536"/>
    </location>
    <ligand>
        <name>Ca(2+)</name>
        <dbReference type="ChEBI" id="CHEBI:29108"/>
    </ligand>
</feature>
<dbReference type="InterPro" id="IPR000209">
    <property type="entry name" value="Peptidase_S8/S53_dom"/>
</dbReference>
<dbReference type="InterPro" id="IPR036852">
    <property type="entry name" value="Peptidase_S8/S53_dom_sf"/>
</dbReference>
<dbReference type="SMART" id="SM00944">
    <property type="entry name" value="Pro-kuma_activ"/>
    <property type="match status" value="1"/>
</dbReference>
<evidence type="ECO:0000256" key="16">
    <source>
        <dbReference type="SAM" id="SignalP"/>
    </source>
</evidence>
<dbReference type="OrthoDB" id="409122at2759"/>
<feature type="binding site" evidence="15">
    <location>
        <position position="555"/>
    </location>
    <ligand>
        <name>Ca(2+)</name>
        <dbReference type="ChEBI" id="CHEBI:29108"/>
    </ligand>
</feature>
<dbReference type="GO" id="GO:0005576">
    <property type="term" value="C:extracellular region"/>
    <property type="evidence" value="ECO:0007669"/>
    <property type="project" value="UniProtKB-SubCell"/>
</dbReference>
<evidence type="ECO:0000256" key="4">
    <source>
        <dbReference type="ARBA" id="ARBA00012462"/>
    </source>
</evidence>
<comment type="catalytic activity">
    <reaction evidence="1">
        <text>Release of an N-terminal tripeptide from a polypeptide.</text>
        <dbReference type="EC" id="3.4.14.10"/>
    </reaction>
</comment>
<dbReference type="Pfam" id="PF00082">
    <property type="entry name" value="Peptidase_S8"/>
    <property type="match status" value="1"/>
</dbReference>
<evidence type="ECO:0000313" key="18">
    <source>
        <dbReference type="EMBL" id="KZT02535.1"/>
    </source>
</evidence>
<keyword evidence="6 15" id="KW-0645">Protease</keyword>
<dbReference type="InterPro" id="IPR015366">
    <property type="entry name" value="S53_propep"/>
</dbReference>
<dbReference type="GO" id="GO:0008240">
    <property type="term" value="F:tripeptidyl-peptidase activity"/>
    <property type="evidence" value="ECO:0007669"/>
    <property type="project" value="UniProtKB-EC"/>
</dbReference>
<evidence type="ECO:0000256" key="13">
    <source>
        <dbReference type="ARBA" id="ARBA00023145"/>
    </source>
</evidence>
<dbReference type="STRING" id="1314785.A0A165CBY0"/>
<gene>
    <name evidence="18" type="ORF">LAESUDRAFT_661479</name>
</gene>
<sequence length="611" mass="64863">MVFVFLFFIIHFIASFGKPLSRTLQLHESRQSIPNGWKTDGPAPSDTVLTLRFALIGNDTDGLVDALHAVSNPSSGRYGSHLTMEEVEVFSSPKPESVTAVNAWFAENGLNATTISHAADWVKVEVPVSKANTLLDANFTTFTHTATGRQAIRTLAYSIPVALADHLDLVHPTITFPQYKQASTLASFWTTGNSRHVIRDTANQSAPCGNGSLIDPVCLQHLYAIPTTPATTSSNALAIAEYINQSANNEDLMTFLKLFRPDMNSSGNFTLQQPDGGLYSTDPAEAGSEASLDLQYTVGLATNVPVTFLAVGPYANTTGEFVEALLNTASYLLGEAHPPQVLSTSYGMNEDTISQKLAENLCNSYAQLGARGVSLIFASGDGGVTGIQFNSTMVEGTVFVPTFPSGCPYVTSVGATSGIPVEVTADFSSGGFSNIWSRPDYQSSAVSQYLSQLGTNNSGLFNQSGRAYPDVAAYGEEFGVIINGSLHHIYGTSCSAPTFASIVALINDRRLAAGNSTLGFLNPFLYYNASTAFHDIVSGYNLGFANHSAFYATSGWDPITGLGTPNFTRLEAAAAQMPKTIVTSSARVSMQIGLAAVLATVALTVVGQSIF</sequence>
<evidence type="ECO:0000256" key="12">
    <source>
        <dbReference type="ARBA" id="ARBA00023026"/>
    </source>
</evidence>
<keyword evidence="12" id="KW-0843">Virulence</keyword>
<dbReference type="Pfam" id="PF09286">
    <property type="entry name" value="Pro-kuma_activ"/>
    <property type="match status" value="1"/>
</dbReference>
<dbReference type="CDD" id="cd04056">
    <property type="entry name" value="Peptidases_S53"/>
    <property type="match status" value="1"/>
</dbReference>
<evidence type="ECO:0000256" key="1">
    <source>
        <dbReference type="ARBA" id="ARBA00001910"/>
    </source>
</evidence>
<feature type="active site" description="Charge relay system" evidence="15">
    <location>
        <position position="293"/>
    </location>
</feature>
<dbReference type="InterPro" id="IPR050819">
    <property type="entry name" value="Tripeptidyl-peptidase_I"/>
</dbReference>
<dbReference type="InParanoid" id="A0A165CBY0"/>
<organism evidence="18 19">
    <name type="scientific">Laetiporus sulphureus 93-53</name>
    <dbReference type="NCBI Taxonomy" id="1314785"/>
    <lineage>
        <taxon>Eukaryota</taxon>
        <taxon>Fungi</taxon>
        <taxon>Dikarya</taxon>
        <taxon>Basidiomycota</taxon>
        <taxon>Agaricomycotina</taxon>
        <taxon>Agaricomycetes</taxon>
        <taxon>Polyporales</taxon>
        <taxon>Laetiporus</taxon>
    </lineage>
</organism>
<dbReference type="InterPro" id="IPR030400">
    <property type="entry name" value="Sedolisin_dom"/>
</dbReference>
<dbReference type="AlphaFoldDB" id="A0A165CBY0"/>
<feature type="chain" id="PRO_5007855940" description="tripeptidyl-peptidase II" evidence="16">
    <location>
        <begin position="18"/>
        <end position="611"/>
    </location>
</feature>
<evidence type="ECO:0000256" key="9">
    <source>
        <dbReference type="ARBA" id="ARBA00022801"/>
    </source>
</evidence>
<evidence type="ECO:0000256" key="2">
    <source>
        <dbReference type="ARBA" id="ARBA00002451"/>
    </source>
</evidence>
<dbReference type="RefSeq" id="XP_040760275.1">
    <property type="nucleotide sequence ID" value="XM_040904938.1"/>
</dbReference>
<comment type="cofactor">
    <cofactor evidence="15">
        <name>Ca(2+)</name>
        <dbReference type="ChEBI" id="CHEBI:29108"/>
    </cofactor>
    <text evidence="15">Binds 1 Ca(2+) ion per subunit.</text>
</comment>
<dbReference type="Proteomes" id="UP000076871">
    <property type="component" value="Unassembled WGS sequence"/>
</dbReference>
<evidence type="ECO:0000256" key="10">
    <source>
        <dbReference type="ARBA" id="ARBA00022825"/>
    </source>
</evidence>
<keyword evidence="14" id="KW-0325">Glycoprotein</keyword>
<feature type="signal peptide" evidence="16">
    <location>
        <begin position="1"/>
        <end position="17"/>
    </location>
</feature>
<protein>
    <recommendedName>
        <fullName evidence="4">tripeptidyl-peptidase II</fullName>
        <ecNumber evidence="4">3.4.14.10</ecNumber>
    </recommendedName>
</protein>
<keyword evidence="8 16" id="KW-0732">Signal</keyword>
<reference evidence="18 19" key="1">
    <citation type="journal article" date="2016" name="Mol. Biol. Evol.">
        <title>Comparative Genomics of Early-Diverging Mushroom-Forming Fungi Provides Insights into the Origins of Lignocellulose Decay Capabilities.</title>
        <authorList>
            <person name="Nagy L.G."/>
            <person name="Riley R."/>
            <person name="Tritt A."/>
            <person name="Adam C."/>
            <person name="Daum C."/>
            <person name="Floudas D."/>
            <person name="Sun H."/>
            <person name="Yadav J.S."/>
            <person name="Pangilinan J."/>
            <person name="Larsson K.H."/>
            <person name="Matsuura K."/>
            <person name="Barry K."/>
            <person name="Labutti K."/>
            <person name="Kuo R."/>
            <person name="Ohm R.A."/>
            <person name="Bhattacharya S.S."/>
            <person name="Shirouzu T."/>
            <person name="Yoshinaga Y."/>
            <person name="Martin F.M."/>
            <person name="Grigoriev I.V."/>
            <person name="Hibbett D.S."/>
        </authorList>
    </citation>
    <scope>NUCLEOTIDE SEQUENCE [LARGE SCALE GENOMIC DNA]</scope>
    <source>
        <strain evidence="18 19">93-53</strain>
    </source>
</reference>
<keyword evidence="5" id="KW-0964">Secreted</keyword>
<dbReference type="PANTHER" id="PTHR14218">
    <property type="entry name" value="PROTEASE S8 TRIPEPTIDYL PEPTIDASE I CLN2"/>
    <property type="match status" value="1"/>
</dbReference>
<dbReference type="CDD" id="cd11377">
    <property type="entry name" value="Pro-peptidase_S53"/>
    <property type="match status" value="1"/>
</dbReference>
<dbReference type="GO" id="GO:0006508">
    <property type="term" value="P:proteolysis"/>
    <property type="evidence" value="ECO:0007669"/>
    <property type="project" value="UniProtKB-KW"/>
</dbReference>
<feature type="binding site" evidence="15">
    <location>
        <position position="557"/>
    </location>
    <ligand>
        <name>Ca(2+)</name>
        <dbReference type="ChEBI" id="CHEBI:29108"/>
    </ligand>
</feature>
<evidence type="ECO:0000256" key="6">
    <source>
        <dbReference type="ARBA" id="ARBA00022670"/>
    </source>
</evidence>